<organism evidence="2 3">
    <name type="scientific">Vigna unguiculata</name>
    <name type="common">Cowpea</name>
    <dbReference type="NCBI Taxonomy" id="3917"/>
    <lineage>
        <taxon>Eukaryota</taxon>
        <taxon>Viridiplantae</taxon>
        <taxon>Streptophyta</taxon>
        <taxon>Embryophyta</taxon>
        <taxon>Tracheophyta</taxon>
        <taxon>Spermatophyta</taxon>
        <taxon>Magnoliopsida</taxon>
        <taxon>eudicotyledons</taxon>
        <taxon>Gunneridae</taxon>
        <taxon>Pentapetalae</taxon>
        <taxon>rosids</taxon>
        <taxon>fabids</taxon>
        <taxon>Fabales</taxon>
        <taxon>Fabaceae</taxon>
        <taxon>Papilionoideae</taxon>
        <taxon>50 kb inversion clade</taxon>
        <taxon>NPAAA clade</taxon>
        <taxon>indigoferoid/millettioid clade</taxon>
        <taxon>Phaseoleae</taxon>
        <taxon>Vigna</taxon>
    </lineage>
</organism>
<feature type="compositionally biased region" description="Low complexity" evidence="1">
    <location>
        <begin position="73"/>
        <end position="82"/>
    </location>
</feature>
<accession>A0A4D6LEZ7</accession>
<dbReference type="Proteomes" id="UP000501690">
    <property type="component" value="Linkage Group LG3"/>
</dbReference>
<protein>
    <submittedName>
        <fullName evidence="2">Uncharacterized protein</fullName>
    </submittedName>
</protein>
<sequence>MNWYALMFDTILNSTKLPMYPMPYALFLSKVTKLLKYHHITDKDDGLGENAAKSASNTNEDDSTTEEEDHTMANATDNAADAATDDKNYSTAYDMSD</sequence>
<proteinExistence type="predicted"/>
<dbReference type="EMBL" id="CP039347">
    <property type="protein sequence ID" value="QCD86814.1"/>
    <property type="molecule type" value="Genomic_DNA"/>
</dbReference>
<keyword evidence="3" id="KW-1185">Reference proteome</keyword>
<feature type="compositionally biased region" description="Acidic residues" evidence="1">
    <location>
        <begin position="59"/>
        <end position="69"/>
    </location>
</feature>
<gene>
    <name evidence="2" type="ORF">DEO72_LG3g1340</name>
</gene>
<feature type="region of interest" description="Disordered" evidence="1">
    <location>
        <begin position="43"/>
        <end position="97"/>
    </location>
</feature>
<evidence type="ECO:0000313" key="2">
    <source>
        <dbReference type="EMBL" id="QCD86814.1"/>
    </source>
</evidence>
<reference evidence="2 3" key="1">
    <citation type="submission" date="2019-04" db="EMBL/GenBank/DDBJ databases">
        <title>An improved genome assembly and genetic linkage map for asparagus bean, Vigna unguiculata ssp. sesquipedialis.</title>
        <authorList>
            <person name="Xia Q."/>
            <person name="Zhang R."/>
            <person name="Dong Y."/>
        </authorList>
    </citation>
    <scope>NUCLEOTIDE SEQUENCE [LARGE SCALE GENOMIC DNA]</scope>
    <source>
        <tissue evidence="2">Leaf</tissue>
    </source>
</reference>
<name>A0A4D6LEZ7_VIGUN</name>
<evidence type="ECO:0000256" key="1">
    <source>
        <dbReference type="SAM" id="MobiDB-lite"/>
    </source>
</evidence>
<dbReference type="AlphaFoldDB" id="A0A4D6LEZ7"/>
<evidence type="ECO:0000313" key="3">
    <source>
        <dbReference type="Proteomes" id="UP000501690"/>
    </source>
</evidence>